<dbReference type="Proteomes" id="UP001498398">
    <property type="component" value="Unassembled WGS sequence"/>
</dbReference>
<keyword evidence="4" id="KW-1185">Reference proteome</keyword>
<feature type="region of interest" description="Disordered" evidence="1">
    <location>
        <begin position="266"/>
        <end position="310"/>
    </location>
</feature>
<evidence type="ECO:0000313" key="3">
    <source>
        <dbReference type="EMBL" id="KAK7458879.1"/>
    </source>
</evidence>
<feature type="compositionally biased region" description="Low complexity" evidence="1">
    <location>
        <begin position="770"/>
        <end position="791"/>
    </location>
</feature>
<comment type="caution">
    <text evidence="3">The sequence shown here is derived from an EMBL/GenBank/DDBJ whole genome shotgun (WGS) entry which is preliminary data.</text>
</comment>
<sequence>MRVICDAQVTFAYSGPMPLDRARVAYTSEDDQRLAEFIAKYGTVSNRRGNVIYKQLADNKDGLWPWSNRHSWHSWRDRYVKRQDIFDRAIRKIHAGTPTANASGSSQTNVNAQAESGPSAAAKATLSGGRSAEGRTSANAKAGPGPSTVAAGKKSGAQLAAGKEAVKRKRSQSPRDPEPILDRDTVCKKKQKKESTQAAGAITTSERRSESSGRVDSAESTETTPRQHSSKTDQKTICKVIHDDDSASEGDVTERVEAYKLLALDTQSDFQSIDPEELRKDLDGSSRKDDLLQKPFATLPKEAPSKRNGLGESNEALRLMDRGSPSAILAKTSSKPDTTPPSAKSASHTHGVVNNNIGENRRTYTPEPIVTDDKTVRISKSSSPTTSGPRTDAIIGPDSNHHGHPSRRSGGQLDDVNNNHRYTNLQFVPRARIVSGKATATTIRPHDDTTRAKAQSYSKPASKLKDVYRNPDARPSIPNKPVASLTVKNTQNLTIYKEKTRIVDATLDNELDSDSDVVLSSPPELISRPKIAPSEVCQGKPGHQSAIRESLAAGPGGRLRGTSGPSGSRATTEEESHSETESETETEIQQRSAIPKLHKSPVIRDTGHRRITSHLGGTQSPSTSSSKQMGRFGGESPVLEDTVPGGERDLEKDLIVDDMREIDATQHVGIDGVCWDDGMPVDIQDLELHLETQKDVGTMDVDDIVGLQTAGDVDEDKENRIEKVHLHSWLKPSREFFDSNTCSASTSRSSTCHHHPFSQTQTQAQPWMNESQPCSETSQPSQSPSDESQTQVTKDSRPTQVPPFVPDKDIQATLSSLRLLSTSMSDPRTPSPKARIRQTSSRELSPSSACNEVDAASHPDARRSDEARGVSSMLAGRGRKLLIKGAAVFSDDPEEADDEGDEESKEELQLSRCSSPSSLFSISPSPSPGKGVMGESEPTLSHPRDGTTHAQADQYLSHLAERYEFPEVYVRNLWKSMREDGDGEGFGIGEDLSEIHKMMEKLWTVKVDMLADWKSRREGQSTS</sequence>
<dbReference type="EMBL" id="JBANRG010000017">
    <property type="protein sequence ID" value="KAK7458879.1"/>
    <property type="molecule type" value="Genomic_DNA"/>
</dbReference>
<feature type="compositionally biased region" description="Basic and acidic residues" evidence="1">
    <location>
        <begin position="855"/>
        <end position="868"/>
    </location>
</feature>
<feature type="region of interest" description="Disordered" evidence="1">
    <location>
        <begin position="97"/>
        <end position="251"/>
    </location>
</feature>
<feature type="compositionally biased region" description="Acidic residues" evidence="1">
    <location>
        <begin position="891"/>
        <end position="905"/>
    </location>
</feature>
<feature type="compositionally biased region" description="Basic and acidic residues" evidence="1">
    <location>
        <begin position="276"/>
        <end position="292"/>
    </location>
</feature>
<accession>A0ABR1JIA2</accession>
<feature type="compositionally biased region" description="Basic and acidic residues" evidence="1">
    <location>
        <begin position="571"/>
        <end position="580"/>
    </location>
</feature>
<protein>
    <submittedName>
        <fullName evidence="3">DNA-binding transcription factor rap1</fullName>
    </submittedName>
</protein>
<feature type="compositionally biased region" description="Polar residues" evidence="1">
    <location>
        <begin position="615"/>
        <end position="628"/>
    </location>
</feature>
<feature type="compositionally biased region" description="Polar residues" evidence="1">
    <location>
        <begin position="378"/>
        <end position="389"/>
    </location>
</feature>
<dbReference type="InterPro" id="IPR009057">
    <property type="entry name" value="Homeodomain-like_sf"/>
</dbReference>
<keyword evidence="3" id="KW-0238">DNA-binding</keyword>
<evidence type="ECO:0000313" key="4">
    <source>
        <dbReference type="Proteomes" id="UP001498398"/>
    </source>
</evidence>
<name>A0ABR1JIA2_9AGAR</name>
<feature type="compositionally biased region" description="Polar residues" evidence="1">
    <location>
        <begin position="837"/>
        <end position="850"/>
    </location>
</feature>
<dbReference type="Pfam" id="PF08914">
    <property type="entry name" value="Myb_Rap1"/>
    <property type="match status" value="1"/>
</dbReference>
<feature type="compositionally biased region" description="Polar residues" evidence="1">
    <location>
        <begin position="98"/>
        <end position="116"/>
    </location>
</feature>
<dbReference type="InterPro" id="IPR015010">
    <property type="entry name" value="TERF2IP_Myb"/>
</dbReference>
<feature type="compositionally biased region" description="Polar residues" evidence="1">
    <location>
        <begin position="218"/>
        <end position="227"/>
    </location>
</feature>
<dbReference type="CDD" id="cd11655">
    <property type="entry name" value="rap1_myb-like"/>
    <property type="match status" value="1"/>
</dbReference>
<feature type="region of interest" description="Disordered" evidence="1">
    <location>
        <begin position="513"/>
        <end position="648"/>
    </location>
</feature>
<evidence type="ECO:0000256" key="1">
    <source>
        <dbReference type="SAM" id="MobiDB-lite"/>
    </source>
</evidence>
<feature type="compositionally biased region" description="Polar residues" evidence="1">
    <location>
        <begin position="331"/>
        <end position="358"/>
    </location>
</feature>
<reference evidence="3 4" key="1">
    <citation type="submission" date="2024-01" db="EMBL/GenBank/DDBJ databases">
        <title>A draft genome for the cacao thread blight pathogen Marasmiellus scandens.</title>
        <authorList>
            <person name="Baruah I.K."/>
            <person name="Leung J."/>
            <person name="Bukari Y."/>
            <person name="Amoako-Attah I."/>
            <person name="Meinhardt L.W."/>
            <person name="Bailey B.A."/>
            <person name="Cohen S.P."/>
        </authorList>
    </citation>
    <scope>NUCLEOTIDE SEQUENCE [LARGE SCALE GENOMIC DNA]</scope>
    <source>
        <strain evidence="3 4">GH-19</strain>
    </source>
</reference>
<feature type="compositionally biased region" description="Basic and acidic residues" evidence="1">
    <location>
        <begin position="205"/>
        <end position="217"/>
    </location>
</feature>
<feature type="compositionally biased region" description="Low complexity" evidence="1">
    <location>
        <begin position="740"/>
        <end position="750"/>
    </location>
</feature>
<feature type="compositionally biased region" description="Polar residues" evidence="1">
    <location>
        <begin position="757"/>
        <end position="769"/>
    </location>
</feature>
<feature type="region of interest" description="Disordered" evidence="1">
    <location>
        <begin position="328"/>
        <end position="417"/>
    </location>
</feature>
<feature type="compositionally biased region" description="Basic and acidic residues" evidence="1">
    <location>
        <begin position="173"/>
        <end position="187"/>
    </location>
</feature>
<evidence type="ECO:0000259" key="2">
    <source>
        <dbReference type="Pfam" id="PF08914"/>
    </source>
</evidence>
<feature type="compositionally biased region" description="Basic and acidic residues" evidence="1">
    <location>
        <begin position="230"/>
        <end position="245"/>
    </location>
</feature>
<feature type="region of interest" description="Disordered" evidence="1">
    <location>
        <begin position="888"/>
        <end position="950"/>
    </location>
</feature>
<feature type="region of interest" description="Disordered" evidence="1">
    <location>
        <begin position="740"/>
        <end position="808"/>
    </location>
</feature>
<feature type="compositionally biased region" description="Low complexity" evidence="1">
    <location>
        <begin position="911"/>
        <end position="924"/>
    </location>
</feature>
<feature type="region of interest" description="Disordered" evidence="1">
    <location>
        <begin position="820"/>
        <end position="871"/>
    </location>
</feature>
<dbReference type="Gene3D" id="1.10.10.60">
    <property type="entry name" value="Homeodomain-like"/>
    <property type="match status" value="1"/>
</dbReference>
<feature type="domain" description="TERF2-interacting telomeric protein 1 Myb" evidence="2">
    <location>
        <begin position="26"/>
        <end position="82"/>
    </location>
</feature>
<dbReference type="SUPFAM" id="SSF46689">
    <property type="entry name" value="Homeodomain-like"/>
    <property type="match status" value="1"/>
</dbReference>
<proteinExistence type="predicted"/>
<gene>
    <name evidence="3" type="primary">RAP1</name>
    <name evidence="3" type="ORF">VKT23_009889</name>
</gene>
<feature type="compositionally biased region" description="Basic residues" evidence="1">
    <location>
        <begin position="596"/>
        <end position="612"/>
    </location>
</feature>
<organism evidence="3 4">
    <name type="scientific">Marasmiellus scandens</name>
    <dbReference type="NCBI Taxonomy" id="2682957"/>
    <lineage>
        <taxon>Eukaryota</taxon>
        <taxon>Fungi</taxon>
        <taxon>Dikarya</taxon>
        <taxon>Basidiomycota</taxon>
        <taxon>Agaricomycotina</taxon>
        <taxon>Agaricomycetes</taxon>
        <taxon>Agaricomycetidae</taxon>
        <taxon>Agaricales</taxon>
        <taxon>Marasmiineae</taxon>
        <taxon>Omphalotaceae</taxon>
        <taxon>Marasmiellus</taxon>
    </lineage>
</organism>
<dbReference type="GO" id="GO:0003677">
    <property type="term" value="F:DNA binding"/>
    <property type="evidence" value="ECO:0007669"/>
    <property type="project" value="UniProtKB-KW"/>
</dbReference>